<reference evidence="4" key="1">
    <citation type="submission" date="2024-06" db="EMBL/GenBank/DDBJ databases">
        <authorList>
            <person name="Ryan C."/>
        </authorList>
    </citation>
    <scope>NUCLEOTIDE SEQUENCE [LARGE SCALE GENOMIC DNA]</scope>
</reference>
<evidence type="ECO:0000313" key="4">
    <source>
        <dbReference type="Proteomes" id="UP001497457"/>
    </source>
</evidence>
<dbReference type="Pfam" id="PF07762">
    <property type="entry name" value="DUF1618"/>
    <property type="match status" value="1"/>
</dbReference>
<feature type="domain" description="DUF1618" evidence="2">
    <location>
        <begin position="204"/>
        <end position="348"/>
    </location>
</feature>
<reference evidence="3 4" key="2">
    <citation type="submission" date="2024-10" db="EMBL/GenBank/DDBJ databases">
        <authorList>
            <person name="Ryan C."/>
        </authorList>
    </citation>
    <scope>NUCLEOTIDE SEQUENCE [LARGE SCALE GENOMIC DNA]</scope>
</reference>
<evidence type="ECO:0000259" key="2">
    <source>
        <dbReference type="Pfam" id="PF07762"/>
    </source>
</evidence>
<accession>A0ABC9CDL1</accession>
<dbReference type="PANTHER" id="PTHR33074:SF68">
    <property type="entry name" value="OS09G0557100 PROTEIN"/>
    <property type="match status" value="1"/>
</dbReference>
<evidence type="ECO:0000256" key="1">
    <source>
        <dbReference type="SAM" id="MobiDB-lite"/>
    </source>
</evidence>
<keyword evidence="4" id="KW-1185">Reference proteome</keyword>
<evidence type="ECO:0000313" key="3">
    <source>
        <dbReference type="EMBL" id="CAL5017921.1"/>
    </source>
</evidence>
<protein>
    <recommendedName>
        <fullName evidence="2">DUF1618 domain-containing protein</fullName>
    </recommendedName>
</protein>
<name>A0ABC9CDL1_9POAL</name>
<gene>
    <name evidence="3" type="ORF">URODEC1_LOCUS73999</name>
</gene>
<feature type="region of interest" description="Disordered" evidence="1">
    <location>
        <begin position="1"/>
        <end position="20"/>
    </location>
</feature>
<dbReference type="AlphaFoldDB" id="A0ABC9CDL1"/>
<organism evidence="3 4">
    <name type="scientific">Urochloa decumbens</name>
    <dbReference type="NCBI Taxonomy" id="240449"/>
    <lineage>
        <taxon>Eukaryota</taxon>
        <taxon>Viridiplantae</taxon>
        <taxon>Streptophyta</taxon>
        <taxon>Embryophyta</taxon>
        <taxon>Tracheophyta</taxon>
        <taxon>Spermatophyta</taxon>
        <taxon>Magnoliopsida</taxon>
        <taxon>Liliopsida</taxon>
        <taxon>Poales</taxon>
        <taxon>Poaceae</taxon>
        <taxon>PACMAD clade</taxon>
        <taxon>Panicoideae</taxon>
        <taxon>Panicodae</taxon>
        <taxon>Paniceae</taxon>
        <taxon>Melinidinae</taxon>
        <taxon>Urochloa</taxon>
    </lineage>
</organism>
<sequence length="411" mass="45472">MGDTDHPSLHPPCHGYKDAEASPEDTSWVLLDLNAYIADRENSTTADAAMSNGKTIRVTLCAAPTPLVSYICVWCPGLQATEMLAMRPSIEAAESDLLLLHVIVRNKANFFVYKTNGGRNRGPSLRPIQIPRPCRARPYTIALLGHRDVTVLPSHGEDAAGIGSFRSHGVGAGSSLVSLHSHAEGAASGLIPYLDGQDGLVGFVDLLRGIVICDVLCHDKPRYLPLPMEAIRSEDFESDPLLFRDVAVVWGRLTLVELRYIVLPGTNLSRRWTWEVSTWSRKVTPDWKDDWRPGYRIQSGDIKVDEGTENVASLLPKVEDGEGNQRPTLERLYTACPVLSLSDRHVVYVMGKVGRREDKVLVLSIDMMKRRLDGVATFDAERMVGTIFSYTCMQSRIPDYLNPGTLGLILH</sequence>
<proteinExistence type="predicted"/>
<dbReference type="EMBL" id="OZ075139">
    <property type="protein sequence ID" value="CAL5017921.1"/>
    <property type="molecule type" value="Genomic_DNA"/>
</dbReference>
<dbReference type="InterPro" id="IPR011676">
    <property type="entry name" value="DUF1618"/>
</dbReference>
<dbReference type="PANTHER" id="PTHR33074">
    <property type="entry name" value="EXPRESSED PROTEIN-RELATED"/>
    <property type="match status" value="1"/>
</dbReference>
<dbReference type="Proteomes" id="UP001497457">
    <property type="component" value="Chromosome 29rd"/>
</dbReference>